<protein>
    <submittedName>
        <fullName evidence="1">Uncharacterized protein</fullName>
    </submittedName>
</protein>
<feature type="non-terminal residue" evidence="1">
    <location>
        <position position="1"/>
    </location>
</feature>
<evidence type="ECO:0000313" key="1">
    <source>
        <dbReference type="EMBL" id="MDR9778681.1"/>
    </source>
</evidence>
<gene>
    <name evidence="1" type="ORF">RJJ65_39750</name>
</gene>
<evidence type="ECO:0000313" key="2">
    <source>
        <dbReference type="Proteomes" id="UP001268610"/>
    </source>
</evidence>
<dbReference type="RefSeq" id="WP_310866688.1">
    <property type="nucleotide sequence ID" value="NZ_JAVLSF010001088.1"/>
</dbReference>
<dbReference type="Proteomes" id="UP001268610">
    <property type="component" value="Unassembled WGS sequence"/>
</dbReference>
<sequence length="122" mass="13606">FSILLVLMLLVGLSVLTAASVRHYRLQKMQHNVKQILDLPTLDSRPELAAMAGLSAVELLWHWQQIDPEMIAAADFCSSMDIKSGFDFASYIDQHVSGMNAESLTGFKYRLMGYVGEQRVAS</sequence>
<reference evidence="1" key="1">
    <citation type="submission" date="2023-04" db="EMBL/GenBank/DDBJ databases">
        <title>Genomic characterization of faba bean (Vicia faba) microsymbionts in Mexican soils.</title>
        <authorList>
            <person name="Rivera Orduna F.N."/>
            <person name="Guevara-Luna J."/>
            <person name="Yan J."/>
            <person name="Arroyo-Herrera I."/>
            <person name="Li Y."/>
            <person name="Vasquez-Murrieta M.S."/>
            <person name="Wang E.T."/>
        </authorList>
    </citation>
    <scope>NUCLEOTIDE SEQUENCE</scope>
    <source>
        <strain evidence="1">CH26</strain>
    </source>
</reference>
<feature type="non-terminal residue" evidence="1">
    <location>
        <position position="122"/>
    </location>
</feature>
<dbReference type="AlphaFoldDB" id="A0AAJ2LSG3"/>
<organism evidence="1 2">
    <name type="scientific">Rhizobium hidalgonense</name>
    <dbReference type="NCBI Taxonomy" id="1538159"/>
    <lineage>
        <taxon>Bacteria</taxon>
        <taxon>Pseudomonadati</taxon>
        <taxon>Pseudomonadota</taxon>
        <taxon>Alphaproteobacteria</taxon>
        <taxon>Hyphomicrobiales</taxon>
        <taxon>Rhizobiaceae</taxon>
        <taxon>Rhizobium/Agrobacterium group</taxon>
        <taxon>Rhizobium</taxon>
    </lineage>
</organism>
<name>A0AAJ2LSG3_9HYPH</name>
<comment type="caution">
    <text evidence="1">The sequence shown here is derived from an EMBL/GenBank/DDBJ whole genome shotgun (WGS) entry which is preliminary data.</text>
</comment>
<accession>A0AAJ2LSG3</accession>
<dbReference type="EMBL" id="JAVLSF010001088">
    <property type="protein sequence ID" value="MDR9778681.1"/>
    <property type="molecule type" value="Genomic_DNA"/>
</dbReference>
<proteinExistence type="predicted"/>